<reference evidence="2 3" key="1">
    <citation type="submission" date="2018-06" db="EMBL/GenBank/DDBJ databases">
        <title>Genomic Encyclopedia of Type Strains, Phase III (KMG-III): the genomes of soil and plant-associated and newly described type strains.</title>
        <authorList>
            <person name="Whitman W."/>
        </authorList>
    </citation>
    <scope>NUCLEOTIDE SEQUENCE [LARGE SCALE GENOMIC DNA]</scope>
    <source>
        <strain evidence="2 3">CECT 9025</strain>
    </source>
</reference>
<dbReference type="AlphaFoldDB" id="A0A318SS60"/>
<dbReference type="RefSeq" id="WP_110815793.1">
    <property type="nucleotide sequence ID" value="NZ_QJTE01000015.1"/>
</dbReference>
<dbReference type="Proteomes" id="UP000248311">
    <property type="component" value="Unassembled WGS sequence"/>
</dbReference>
<dbReference type="InterPro" id="IPR029068">
    <property type="entry name" value="Glyas_Bleomycin-R_OHBP_Dase"/>
</dbReference>
<dbReference type="PROSITE" id="PS51819">
    <property type="entry name" value="VOC"/>
    <property type="match status" value="1"/>
</dbReference>
<feature type="domain" description="VOC" evidence="1">
    <location>
        <begin position="3"/>
        <end position="121"/>
    </location>
</feature>
<evidence type="ECO:0000259" key="1">
    <source>
        <dbReference type="PROSITE" id="PS51819"/>
    </source>
</evidence>
<organism evidence="2 3">
    <name type="scientific">Pseudoroseicyclus aestuarii</name>
    <dbReference type="NCBI Taxonomy" id="1795041"/>
    <lineage>
        <taxon>Bacteria</taxon>
        <taxon>Pseudomonadati</taxon>
        <taxon>Pseudomonadota</taxon>
        <taxon>Alphaproteobacteria</taxon>
        <taxon>Rhodobacterales</taxon>
        <taxon>Paracoccaceae</taxon>
        <taxon>Pseudoroseicyclus</taxon>
    </lineage>
</organism>
<evidence type="ECO:0000313" key="2">
    <source>
        <dbReference type="EMBL" id="PYE80576.1"/>
    </source>
</evidence>
<proteinExistence type="predicted"/>
<dbReference type="EMBL" id="QJTE01000015">
    <property type="protein sequence ID" value="PYE80576.1"/>
    <property type="molecule type" value="Genomic_DNA"/>
</dbReference>
<evidence type="ECO:0000313" key="3">
    <source>
        <dbReference type="Proteomes" id="UP000248311"/>
    </source>
</evidence>
<protein>
    <recommendedName>
        <fullName evidence="1">VOC domain-containing protein</fullName>
    </recommendedName>
</protein>
<dbReference type="InterPro" id="IPR037523">
    <property type="entry name" value="VOC_core"/>
</dbReference>
<comment type="caution">
    <text evidence="2">The sequence shown here is derived from an EMBL/GenBank/DDBJ whole genome shotgun (WGS) entry which is preliminary data.</text>
</comment>
<gene>
    <name evidence="2" type="ORF">DFP88_11511</name>
</gene>
<sequence>MTCLDHVTLRTAHLGATRQFFIEIFGLREGIRPPEIRRIPGHWLYEGDEPIVHLIGTATPGGRFDGDMIDHIAFRLDDYDGFMGKLRARGLPHSCMSLKGLGEHRVFLHAPGRQLIEVVFRGDAAQRAFAAQVRRSDGQLFPA</sequence>
<accession>A0A318SS60</accession>
<name>A0A318SS60_9RHOB</name>
<dbReference type="Gene3D" id="3.10.180.10">
    <property type="entry name" value="2,3-Dihydroxybiphenyl 1,2-Dioxygenase, domain 1"/>
    <property type="match status" value="1"/>
</dbReference>
<keyword evidence="3" id="KW-1185">Reference proteome</keyword>
<dbReference type="OrthoDB" id="5243302at2"/>
<dbReference type="SUPFAM" id="SSF54593">
    <property type="entry name" value="Glyoxalase/Bleomycin resistance protein/Dihydroxybiphenyl dioxygenase"/>
    <property type="match status" value="1"/>
</dbReference>